<accession>A0A7C8IPY5</accession>
<name>A0A7C8IPY5_9PEZI</name>
<dbReference type="InterPro" id="IPR027417">
    <property type="entry name" value="P-loop_NTPase"/>
</dbReference>
<dbReference type="InterPro" id="IPR056884">
    <property type="entry name" value="NPHP3-like_N"/>
</dbReference>
<dbReference type="PANTHER" id="PTHR10039:SF5">
    <property type="entry name" value="NACHT DOMAIN-CONTAINING PROTEIN"/>
    <property type="match status" value="1"/>
</dbReference>
<dbReference type="PANTHER" id="PTHR10039">
    <property type="entry name" value="AMELOGENIN"/>
    <property type="match status" value="1"/>
</dbReference>
<dbReference type="InterPro" id="IPR007111">
    <property type="entry name" value="NACHT_NTPase"/>
</dbReference>
<dbReference type="Gene3D" id="3.40.50.300">
    <property type="entry name" value="P-loop containing nucleotide triphosphate hydrolases"/>
    <property type="match status" value="1"/>
</dbReference>
<evidence type="ECO:0000256" key="1">
    <source>
        <dbReference type="ARBA" id="ARBA00022737"/>
    </source>
</evidence>
<reference evidence="4 5" key="1">
    <citation type="submission" date="2019-12" db="EMBL/GenBank/DDBJ databases">
        <title>Draft genome sequence of the ascomycete Xylaria multiplex DSM 110363.</title>
        <authorList>
            <person name="Buettner E."/>
            <person name="Kellner H."/>
        </authorList>
    </citation>
    <scope>NUCLEOTIDE SEQUENCE [LARGE SCALE GENOMIC DNA]</scope>
    <source>
        <strain evidence="4 5">DSM 110363</strain>
    </source>
</reference>
<dbReference type="AlphaFoldDB" id="A0A7C8IPY5"/>
<keyword evidence="1" id="KW-0677">Repeat</keyword>
<dbReference type="Proteomes" id="UP000481858">
    <property type="component" value="Unassembled WGS sequence"/>
</dbReference>
<comment type="caution">
    <text evidence="4">The sequence shown here is derived from an EMBL/GenBank/DDBJ whole genome shotgun (WGS) entry which is preliminary data.</text>
</comment>
<dbReference type="InParanoid" id="A0A7C8IPY5"/>
<dbReference type="Pfam" id="PF24883">
    <property type="entry name" value="NPHP3_N"/>
    <property type="match status" value="1"/>
</dbReference>
<dbReference type="EMBL" id="WUBL01000038">
    <property type="protein sequence ID" value="KAF2969306.1"/>
    <property type="molecule type" value="Genomic_DNA"/>
</dbReference>
<evidence type="ECO:0000256" key="2">
    <source>
        <dbReference type="SAM" id="MobiDB-lite"/>
    </source>
</evidence>
<gene>
    <name evidence="4" type="ORF">GQX73_g4257</name>
</gene>
<evidence type="ECO:0000259" key="3">
    <source>
        <dbReference type="PROSITE" id="PS50837"/>
    </source>
</evidence>
<feature type="domain" description="NACHT" evidence="3">
    <location>
        <begin position="121"/>
        <end position="264"/>
    </location>
</feature>
<protein>
    <recommendedName>
        <fullName evidence="3">NACHT domain-containing protein</fullName>
    </recommendedName>
</protein>
<keyword evidence="5" id="KW-1185">Reference proteome</keyword>
<dbReference type="OrthoDB" id="194358at2759"/>
<evidence type="ECO:0000313" key="5">
    <source>
        <dbReference type="Proteomes" id="UP000481858"/>
    </source>
</evidence>
<organism evidence="4 5">
    <name type="scientific">Xylaria multiplex</name>
    <dbReference type="NCBI Taxonomy" id="323545"/>
    <lineage>
        <taxon>Eukaryota</taxon>
        <taxon>Fungi</taxon>
        <taxon>Dikarya</taxon>
        <taxon>Ascomycota</taxon>
        <taxon>Pezizomycotina</taxon>
        <taxon>Sordariomycetes</taxon>
        <taxon>Xylariomycetidae</taxon>
        <taxon>Xylariales</taxon>
        <taxon>Xylariaceae</taxon>
        <taxon>Xylaria</taxon>
    </lineage>
</organism>
<sequence>MEPTAKRPRLAGDTPGEAGQLTEASQSNRNSIQPLNHFEGCGLQNTGSFTAGRDVIIQVDKWPNTNTEADKRQVLFDSLQFDEMGARELNIKKAHAQTCIWFLNTSEYINWTQKNAPHNNSFLWIKGKPGAGKSTLMKFLLGRLRSKVKNTKRKEVLLSFFFNARGHDREKTTTGLYRSLLAQLLKARPDLRYVLDDLQIGHRWTTESLKSVFGEAVQGLGDDSLIFLIDALDECEEAQIRDMVSFLSGPEIIQNRVRICLASRHYPHITVRTAVDIILESQGGHDEDIESYLNSVLMIGDSPLAEQIRHDLRVKASGVFMWVVLVVGILNKEYDAGRPHTLRERIQQLPKDLHDLFRDILTRDNNNMNGLLLCMQWILFAQQPLTPKQLYFAILSGMEPDKLEDCHLGHISEDDMKRYILDNSKGLAESTRSKKNSYRPIHPLHPRICPRLLS</sequence>
<feature type="region of interest" description="Disordered" evidence="2">
    <location>
        <begin position="1"/>
        <end position="28"/>
    </location>
</feature>
<evidence type="ECO:0000313" key="4">
    <source>
        <dbReference type="EMBL" id="KAF2969306.1"/>
    </source>
</evidence>
<proteinExistence type="predicted"/>
<dbReference type="PROSITE" id="PS50837">
    <property type="entry name" value="NACHT"/>
    <property type="match status" value="1"/>
</dbReference>
<dbReference type="SUPFAM" id="SSF52540">
    <property type="entry name" value="P-loop containing nucleoside triphosphate hydrolases"/>
    <property type="match status" value="1"/>
</dbReference>